<evidence type="ECO:0000313" key="1">
    <source>
        <dbReference type="EMBL" id="OGY64389.1"/>
    </source>
</evidence>
<reference evidence="1 2" key="1">
    <citation type="journal article" date="2016" name="Nat. Commun.">
        <title>Thousands of microbial genomes shed light on interconnected biogeochemical processes in an aquifer system.</title>
        <authorList>
            <person name="Anantharaman K."/>
            <person name="Brown C.T."/>
            <person name="Hug L.A."/>
            <person name="Sharon I."/>
            <person name="Castelle C.J."/>
            <person name="Probst A.J."/>
            <person name="Thomas B.C."/>
            <person name="Singh A."/>
            <person name="Wilkins M.J."/>
            <person name="Karaoz U."/>
            <person name="Brodie E.L."/>
            <person name="Williams K.H."/>
            <person name="Hubbard S.S."/>
            <person name="Banfield J.F."/>
        </authorList>
    </citation>
    <scope>NUCLEOTIDE SEQUENCE [LARGE SCALE GENOMIC DNA]</scope>
</reference>
<name>A0A1G1ZIY4_9BACT</name>
<protein>
    <submittedName>
        <fullName evidence="1">Uncharacterized protein</fullName>
    </submittedName>
</protein>
<dbReference type="EMBL" id="MHJG01000003">
    <property type="protein sequence ID" value="OGY64389.1"/>
    <property type="molecule type" value="Genomic_DNA"/>
</dbReference>
<dbReference type="STRING" id="1798404.A3B92_02555"/>
<accession>A0A1G1ZIY4</accession>
<gene>
    <name evidence="1" type="ORF">A3B92_02555</name>
</gene>
<comment type="caution">
    <text evidence="1">The sequence shown here is derived from an EMBL/GenBank/DDBJ whole genome shotgun (WGS) entry which is preliminary data.</text>
</comment>
<sequence>MARKKKNGNSKKRLIEEDKIDLAIFRARRNQRSFLWGAASVRKLTAKEKRMIKRSKKAIESGKLSKLKLSSKNRI</sequence>
<dbReference type="Proteomes" id="UP000177960">
    <property type="component" value="Unassembled WGS sequence"/>
</dbReference>
<evidence type="ECO:0000313" key="2">
    <source>
        <dbReference type="Proteomes" id="UP000177960"/>
    </source>
</evidence>
<organism evidence="1 2">
    <name type="scientific">Candidatus Harrisonbacteria bacterium RIFCSPHIGHO2_02_FULL_42_16</name>
    <dbReference type="NCBI Taxonomy" id="1798404"/>
    <lineage>
        <taxon>Bacteria</taxon>
        <taxon>Candidatus Harrisoniibacteriota</taxon>
    </lineage>
</organism>
<dbReference type="AlphaFoldDB" id="A0A1G1ZIY4"/>
<proteinExistence type="predicted"/>